<dbReference type="Gene3D" id="1.10.10.10">
    <property type="entry name" value="Winged helix-like DNA-binding domain superfamily/Winged helix DNA-binding domain"/>
    <property type="match status" value="1"/>
</dbReference>
<comment type="caution">
    <text evidence="5">The sequence shown here is derived from an EMBL/GenBank/DDBJ whole genome shotgun (WGS) entry which is preliminary data.</text>
</comment>
<feature type="domain" description="HTH hxlR-type" evidence="4">
    <location>
        <begin position="9"/>
        <end position="107"/>
    </location>
</feature>
<protein>
    <submittedName>
        <fullName evidence="5">Winged helix-turn-helix transcriptional regulator</fullName>
    </submittedName>
</protein>
<dbReference type="PANTHER" id="PTHR33204:SF18">
    <property type="entry name" value="TRANSCRIPTIONAL REGULATORY PROTEIN"/>
    <property type="match status" value="1"/>
</dbReference>
<keyword evidence="6" id="KW-1185">Reference proteome</keyword>
<evidence type="ECO:0000313" key="5">
    <source>
        <dbReference type="EMBL" id="GAA2028256.1"/>
    </source>
</evidence>
<evidence type="ECO:0000259" key="4">
    <source>
        <dbReference type="PROSITE" id="PS51118"/>
    </source>
</evidence>
<dbReference type="InterPro" id="IPR036390">
    <property type="entry name" value="WH_DNA-bd_sf"/>
</dbReference>
<keyword evidence="3" id="KW-0804">Transcription</keyword>
<evidence type="ECO:0000256" key="1">
    <source>
        <dbReference type="ARBA" id="ARBA00023015"/>
    </source>
</evidence>
<name>A0ABP5FJX8_9MICC</name>
<dbReference type="PANTHER" id="PTHR33204">
    <property type="entry name" value="TRANSCRIPTIONAL REGULATOR, MARR FAMILY"/>
    <property type="match status" value="1"/>
</dbReference>
<dbReference type="SUPFAM" id="SSF46785">
    <property type="entry name" value="Winged helix' DNA-binding domain"/>
    <property type="match status" value="1"/>
</dbReference>
<reference evidence="6" key="1">
    <citation type="journal article" date="2019" name="Int. J. Syst. Evol. Microbiol.">
        <title>The Global Catalogue of Microorganisms (GCM) 10K type strain sequencing project: providing services to taxonomists for standard genome sequencing and annotation.</title>
        <authorList>
            <consortium name="The Broad Institute Genomics Platform"/>
            <consortium name="The Broad Institute Genome Sequencing Center for Infectious Disease"/>
            <person name="Wu L."/>
            <person name="Ma J."/>
        </authorList>
    </citation>
    <scope>NUCLEOTIDE SEQUENCE [LARGE SCALE GENOMIC DNA]</scope>
    <source>
        <strain evidence="6">JCM 13595</strain>
    </source>
</reference>
<dbReference type="RefSeq" id="WP_343956021.1">
    <property type="nucleotide sequence ID" value="NZ_BAAAMN010000008.1"/>
</dbReference>
<accession>A0ABP5FJX8</accession>
<organism evidence="5 6">
    <name type="scientific">Yaniella flava</name>
    <dbReference type="NCBI Taxonomy" id="287930"/>
    <lineage>
        <taxon>Bacteria</taxon>
        <taxon>Bacillati</taxon>
        <taxon>Actinomycetota</taxon>
        <taxon>Actinomycetes</taxon>
        <taxon>Micrococcales</taxon>
        <taxon>Micrococcaceae</taxon>
        <taxon>Yaniella</taxon>
    </lineage>
</organism>
<dbReference type="InterPro" id="IPR036388">
    <property type="entry name" value="WH-like_DNA-bd_sf"/>
</dbReference>
<sequence>MSKDYGQFCGLAKAASVLGERWALLLVRDLSISPRRFKELHDGLPGIPTSVLTTRLRELETAGIAQRQIAGPTQAGVVYGLTAYGKQLGPVLDALGRWGAQRMSTPEPDDVITSASLAAALRSGYQPDVLTSLTTYELHAGPAIAWARAHGGQIEVGAGAPDFTADVTILAGPQLRLLLAGHMSASEAIASGAAEVTGPDGALATFSRAFHVPLDDFETVTDTS</sequence>
<keyword evidence="1" id="KW-0805">Transcription regulation</keyword>
<evidence type="ECO:0000256" key="2">
    <source>
        <dbReference type="ARBA" id="ARBA00023125"/>
    </source>
</evidence>
<evidence type="ECO:0000313" key="6">
    <source>
        <dbReference type="Proteomes" id="UP001501461"/>
    </source>
</evidence>
<keyword evidence="2" id="KW-0238">DNA-binding</keyword>
<gene>
    <name evidence="5" type="ORF">GCM10009720_05070</name>
</gene>
<dbReference type="PROSITE" id="PS51118">
    <property type="entry name" value="HTH_HXLR"/>
    <property type="match status" value="1"/>
</dbReference>
<proteinExistence type="predicted"/>
<dbReference type="EMBL" id="BAAAMN010000008">
    <property type="protein sequence ID" value="GAA2028256.1"/>
    <property type="molecule type" value="Genomic_DNA"/>
</dbReference>
<dbReference type="Proteomes" id="UP001501461">
    <property type="component" value="Unassembled WGS sequence"/>
</dbReference>
<dbReference type="InterPro" id="IPR002577">
    <property type="entry name" value="HTH_HxlR"/>
</dbReference>
<dbReference type="Pfam" id="PF01638">
    <property type="entry name" value="HxlR"/>
    <property type="match status" value="1"/>
</dbReference>
<evidence type="ECO:0000256" key="3">
    <source>
        <dbReference type="ARBA" id="ARBA00023163"/>
    </source>
</evidence>